<dbReference type="GO" id="GO:0016829">
    <property type="term" value="F:lyase activity"/>
    <property type="evidence" value="ECO:0007669"/>
    <property type="project" value="UniProtKB-KW"/>
</dbReference>
<evidence type="ECO:0000313" key="2">
    <source>
        <dbReference type="Proteomes" id="UP000190341"/>
    </source>
</evidence>
<dbReference type="InterPro" id="IPR043131">
    <property type="entry name" value="BCAT-like_N"/>
</dbReference>
<dbReference type="STRING" id="428993.SAMN06296058_0519"/>
<dbReference type="SUPFAM" id="SSF56752">
    <property type="entry name" value="D-aminoacid aminotransferase-like PLP-dependent enzymes"/>
    <property type="match status" value="1"/>
</dbReference>
<keyword evidence="1" id="KW-0808">Transferase</keyword>
<dbReference type="GO" id="GO:0008483">
    <property type="term" value="F:transaminase activity"/>
    <property type="evidence" value="ECO:0007669"/>
    <property type="project" value="UniProtKB-KW"/>
</dbReference>
<name>A0A1T5J4J5_9GAMM</name>
<dbReference type="InterPro" id="IPR043132">
    <property type="entry name" value="BCAT-like_C"/>
</dbReference>
<dbReference type="RefSeq" id="WP_079724394.1">
    <property type="nucleotide sequence ID" value="NZ_BMCL01000003.1"/>
</dbReference>
<dbReference type="InterPro" id="IPR001544">
    <property type="entry name" value="Aminotrans_IV"/>
</dbReference>
<keyword evidence="2" id="KW-1185">Reference proteome</keyword>
<protein>
    <submittedName>
        <fullName evidence="1">Branched-chain amino acid aminotransferase/4-amino-4-deoxychorismate lyase</fullName>
    </submittedName>
</protein>
<keyword evidence="1" id="KW-0456">Lyase</keyword>
<accession>A0A1T5J4J5</accession>
<dbReference type="Pfam" id="PF01063">
    <property type="entry name" value="Aminotran_4"/>
    <property type="match status" value="1"/>
</dbReference>
<keyword evidence="1" id="KW-0032">Aminotransferase</keyword>
<dbReference type="Gene3D" id="3.30.470.10">
    <property type="match status" value="1"/>
</dbReference>
<proteinExistence type="predicted"/>
<evidence type="ECO:0000313" key="1">
    <source>
        <dbReference type="EMBL" id="SKC46294.1"/>
    </source>
</evidence>
<dbReference type="Proteomes" id="UP000190341">
    <property type="component" value="Unassembled WGS sequence"/>
</dbReference>
<dbReference type="Gene3D" id="3.20.10.10">
    <property type="entry name" value="D-amino Acid Aminotransferase, subunit A, domain 2"/>
    <property type="match status" value="1"/>
</dbReference>
<organism evidence="1 2">
    <name type="scientific">Pseudoxanthomonas indica</name>
    <dbReference type="NCBI Taxonomy" id="428993"/>
    <lineage>
        <taxon>Bacteria</taxon>
        <taxon>Pseudomonadati</taxon>
        <taxon>Pseudomonadota</taxon>
        <taxon>Gammaproteobacteria</taxon>
        <taxon>Lysobacterales</taxon>
        <taxon>Lysobacteraceae</taxon>
        <taxon>Pseudoxanthomonas</taxon>
    </lineage>
</organism>
<dbReference type="NCBIfam" id="NF006734">
    <property type="entry name" value="PRK09266.1"/>
    <property type="match status" value="1"/>
</dbReference>
<dbReference type="InterPro" id="IPR036038">
    <property type="entry name" value="Aminotransferase-like"/>
</dbReference>
<sequence>MVITRLNGRDASADDLRALAIGNYGHFTAMQVRGRAVQGLRHHLDRLQAATRELFSTELDQDRIREVLRDAVCAGPGDSSLRLTVFARGFDYRHALRPVEVDLLVTLSPPTSPDKPPLRVKSYVFTRPLPHIKHVGTFPLFHHRRLALQDGWDDALFVGQDGQLIEGSIWNLGLWDGQQVVWPEGPALRGTNERLIADGLAALGIPQSSRVVRLDDLTAFQAAFASNASGFQAVTAIDQASWPVDAALLGLLERALATQTWDALD</sequence>
<gene>
    <name evidence="1" type="ORF">SAMN06296058_0519</name>
</gene>
<dbReference type="AlphaFoldDB" id="A0A1T5J4J5"/>
<dbReference type="EMBL" id="FUZV01000001">
    <property type="protein sequence ID" value="SKC46294.1"/>
    <property type="molecule type" value="Genomic_DNA"/>
</dbReference>
<reference evidence="1 2" key="1">
    <citation type="submission" date="2017-02" db="EMBL/GenBank/DDBJ databases">
        <authorList>
            <person name="Peterson S.W."/>
        </authorList>
    </citation>
    <scope>NUCLEOTIDE SEQUENCE [LARGE SCALE GENOMIC DNA]</scope>
    <source>
        <strain evidence="1 2">P15</strain>
    </source>
</reference>
<dbReference type="OrthoDB" id="8912228at2"/>